<dbReference type="AlphaFoldDB" id="A0A0E0NJY6"/>
<organism evidence="2 3">
    <name type="scientific">Oryza rufipogon</name>
    <name type="common">Brownbeard rice</name>
    <name type="synonym">Asian wild rice</name>
    <dbReference type="NCBI Taxonomy" id="4529"/>
    <lineage>
        <taxon>Eukaryota</taxon>
        <taxon>Viridiplantae</taxon>
        <taxon>Streptophyta</taxon>
        <taxon>Embryophyta</taxon>
        <taxon>Tracheophyta</taxon>
        <taxon>Spermatophyta</taxon>
        <taxon>Magnoliopsida</taxon>
        <taxon>Liliopsida</taxon>
        <taxon>Poales</taxon>
        <taxon>Poaceae</taxon>
        <taxon>BOP clade</taxon>
        <taxon>Oryzoideae</taxon>
        <taxon>Oryzeae</taxon>
        <taxon>Oryzinae</taxon>
        <taxon>Oryza</taxon>
    </lineage>
</organism>
<accession>A0A0E0NJY6</accession>
<evidence type="ECO:0000313" key="2">
    <source>
        <dbReference type="EnsemblPlants" id="ORUFI02G31380.2"/>
    </source>
</evidence>
<feature type="region of interest" description="Disordered" evidence="1">
    <location>
        <begin position="51"/>
        <end position="70"/>
    </location>
</feature>
<feature type="region of interest" description="Disordered" evidence="1">
    <location>
        <begin position="27"/>
        <end position="46"/>
    </location>
</feature>
<feature type="compositionally biased region" description="Pro residues" evidence="1">
    <location>
        <begin position="51"/>
        <end position="63"/>
    </location>
</feature>
<dbReference type="Proteomes" id="UP000008022">
    <property type="component" value="Unassembled WGS sequence"/>
</dbReference>
<proteinExistence type="predicted"/>
<dbReference type="HOGENOM" id="CLU_2762252_0_0_1"/>
<dbReference type="EnsemblPlants" id="ORUFI02G31380.2">
    <property type="protein sequence ID" value="ORUFI02G31380.2"/>
    <property type="gene ID" value="ORUFI02G31380"/>
</dbReference>
<dbReference type="Gramene" id="ORUFI02G31380.2">
    <property type="protein sequence ID" value="ORUFI02G31380.2"/>
    <property type="gene ID" value="ORUFI02G31380"/>
</dbReference>
<evidence type="ECO:0000256" key="1">
    <source>
        <dbReference type="SAM" id="MobiDB-lite"/>
    </source>
</evidence>
<name>A0A0E0NJY6_ORYRU</name>
<protein>
    <submittedName>
        <fullName evidence="2">Uncharacterized protein</fullName>
    </submittedName>
</protein>
<evidence type="ECO:0000313" key="3">
    <source>
        <dbReference type="Proteomes" id="UP000008022"/>
    </source>
</evidence>
<sequence>MIITSSKSGRPGTRGGTVVICRTARSPREAPPLFSQPPHVKLPLYPPRSLSPPLPLSLSPPPLSRSLSQI</sequence>
<keyword evidence="3" id="KW-1185">Reference proteome</keyword>
<reference evidence="3" key="1">
    <citation type="submission" date="2013-06" db="EMBL/GenBank/DDBJ databases">
        <authorList>
            <person name="Zhao Q."/>
        </authorList>
    </citation>
    <scope>NUCLEOTIDE SEQUENCE</scope>
    <source>
        <strain evidence="3">cv. W1943</strain>
    </source>
</reference>
<reference evidence="2" key="2">
    <citation type="submission" date="2015-06" db="UniProtKB">
        <authorList>
            <consortium name="EnsemblPlants"/>
        </authorList>
    </citation>
    <scope>IDENTIFICATION</scope>
</reference>